<name>A0A1H9HDX7_9GAMM</name>
<dbReference type="InterPro" id="IPR028976">
    <property type="entry name" value="CheC-like_sf"/>
</dbReference>
<keyword evidence="4" id="KW-1185">Reference proteome</keyword>
<dbReference type="STRING" id="355243.SAMN03080615_02093"/>
<gene>
    <name evidence="3" type="ORF">SAMN03080615_02093</name>
</gene>
<keyword evidence="1" id="KW-0145">Chemotaxis</keyword>
<feature type="domain" description="Chemotaxis phosphatase CheX-like" evidence="2">
    <location>
        <begin position="42"/>
        <end position="140"/>
    </location>
</feature>
<dbReference type="EMBL" id="FOGB01000005">
    <property type="protein sequence ID" value="SEQ60593.1"/>
    <property type="molecule type" value="Genomic_DNA"/>
</dbReference>
<dbReference type="RefSeq" id="WP_091357568.1">
    <property type="nucleotide sequence ID" value="NZ_AP025284.1"/>
</dbReference>
<evidence type="ECO:0000259" key="2">
    <source>
        <dbReference type="Pfam" id="PF13690"/>
    </source>
</evidence>
<evidence type="ECO:0000313" key="4">
    <source>
        <dbReference type="Proteomes" id="UP000198749"/>
    </source>
</evidence>
<dbReference type="GO" id="GO:0006935">
    <property type="term" value="P:chemotaxis"/>
    <property type="evidence" value="ECO:0007669"/>
    <property type="project" value="UniProtKB-KW"/>
</dbReference>
<evidence type="ECO:0000313" key="3">
    <source>
        <dbReference type="EMBL" id="SEQ60593.1"/>
    </source>
</evidence>
<sequence length="156" mass="16472">MKFAYVNPFLKSMVNVLSTMANIECTAGKAYLKQSTSAEGHVTGIMGLAGPHAKGSFAVSFTQSVILDITERMLGETLTTIDETVTDMVGELTNMSAGGAVAQLSQKGYDLNMATPVVVSGESHHINHSSKGPIIVVPFSTDSGDFFVEISFCSSN</sequence>
<proteinExistence type="predicted"/>
<evidence type="ECO:0000256" key="1">
    <source>
        <dbReference type="ARBA" id="ARBA00022500"/>
    </source>
</evidence>
<dbReference type="SUPFAM" id="SSF103039">
    <property type="entry name" value="CheC-like"/>
    <property type="match status" value="1"/>
</dbReference>
<organism evidence="3 4">
    <name type="scientific">Amphritea atlantica</name>
    <dbReference type="NCBI Taxonomy" id="355243"/>
    <lineage>
        <taxon>Bacteria</taxon>
        <taxon>Pseudomonadati</taxon>
        <taxon>Pseudomonadota</taxon>
        <taxon>Gammaproteobacteria</taxon>
        <taxon>Oceanospirillales</taxon>
        <taxon>Oceanospirillaceae</taxon>
        <taxon>Amphritea</taxon>
    </lineage>
</organism>
<protein>
    <submittedName>
        <fullName evidence="3">Chemotaxis protein CheX</fullName>
    </submittedName>
</protein>
<dbReference type="Gene3D" id="3.40.1550.10">
    <property type="entry name" value="CheC-like"/>
    <property type="match status" value="1"/>
</dbReference>
<dbReference type="InterPro" id="IPR038756">
    <property type="entry name" value="CheX-like"/>
</dbReference>
<dbReference type="Proteomes" id="UP000198749">
    <property type="component" value="Unassembled WGS sequence"/>
</dbReference>
<dbReference type="OrthoDB" id="9788100at2"/>
<dbReference type="CDD" id="cd17906">
    <property type="entry name" value="CheX"/>
    <property type="match status" value="1"/>
</dbReference>
<dbReference type="AlphaFoldDB" id="A0A1H9HDX7"/>
<dbReference type="PANTHER" id="PTHR39452:SF1">
    <property type="entry name" value="CHEY-P PHOSPHATASE CHEX"/>
    <property type="match status" value="1"/>
</dbReference>
<dbReference type="Pfam" id="PF13690">
    <property type="entry name" value="CheX"/>
    <property type="match status" value="1"/>
</dbReference>
<dbReference type="PANTHER" id="PTHR39452">
    <property type="entry name" value="CHEY-P PHOSPHATASE CHEX"/>
    <property type="match status" value="1"/>
</dbReference>
<reference evidence="4" key="1">
    <citation type="submission" date="2016-10" db="EMBL/GenBank/DDBJ databases">
        <authorList>
            <person name="Varghese N."/>
            <person name="Submissions S."/>
        </authorList>
    </citation>
    <scope>NUCLEOTIDE SEQUENCE [LARGE SCALE GENOMIC DNA]</scope>
    <source>
        <strain evidence="4">DSM 18887</strain>
    </source>
</reference>
<accession>A0A1H9HDX7</accession>
<dbReference type="InterPro" id="IPR028051">
    <property type="entry name" value="CheX-like_dom"/>
</dbReference>